<evidence type="ECO:0000256" key="3">
    <source>
        <dbReference type="ARBA" id="ARBA00022989"/>
    </source>
</evidence>
<evidence type="ECO:0000256" key="5">
    <source>
        <dbReference type="ARBA" id="ARBA00023098"/>
    </source>
</evidence>
<dbReference type="RefSeq" id="WP_115548791.1">
    <property type="nucleotide sequence ID" value="NZ_QRGP01000001.1"/>
</dbReference>
<protein>
    <submittedName>
        <fullName evidence="9">Sterol desaturase family protein</fullName>
    </submittedName>
</protein>
<comment type="subcellular location">
    <subcellularLocation>
        <location evidence="1">Endomembrane system</location>
        <topology evidence="1">Multi-pass membrane protein</topology>
    </subcellularLocation>
</comment>
<dbReference type="InterPro" id="IPR051689">
    <property type="entry name" value="Sterol_desaturase/TMEM195"/>
</dbReference>
<evidence type="ECO:0000256" key="6">
    <source>
        <dbReference type="ARBA" id="ARBA00023136"/>
    </source>
</evidence>
<feature type="transmembrane region" description="Helical" evidence="7">
    <location>
        <begin position="12"/>
        <end position="31"/>
    </location>
</feature>
<evidence type="ECO:0000259" key="8">
    <source>
        <dbReference type="Pfam" id="PF04116"/>
    </source>
</evidence>
<keyword evidence="2 7" id="KW-0812">Transmembrane</keyword>
<dbReference type="GO" id="GO:0012505">
    <property type="term" value="C:endomembrane system"/>
    <property type="evidence" value="ECO:0007669"/>
    <property type="project" value="UniProtKB-SubCell"/>
</dbReference>
<accession>A0A371BI44</accession>
<evidence type="ECO:0000313" key="9">
    <source>
        <dbReference type="EMBL" id="RDV07246.1"/>
    </source>
</evidence>
<dbReference type="EMBL" id="QRGP01000001">
    <property type="protein sequence ID" value="RDV07246.1"/>
    <property type="molecule type" value="Genomic_DNA"/>
</dbReference>
<gene>
    <name evidence="9" type="ORF">DXH95_07735</name>
</gene>
<evidence type="ECO:0000256" key="1">
    <source>
        <dbReference type="ARBA" id="ARBA00004127"/>
    </source>
</evidence>
<comment type="caution">
    <text evidence="9">The sequence shown here is derived from an EMBL/GenBank/DDBJ whole genome shotgun (WGS) entry which is preliminary data.</text>
</comment>
<dbReference type="GO" id="GO:0016020">
    <property type="term" value="C:membrane"/>
    <property type="evidence" value="ECO:0007669"/>
    <property type="project" value="GOC"/>
</dbReference>
<evidence type="ECO:0000313" key="10">
    <source>
        <dbReference type="Proteomes" id="UP000263833"/>
    </source>
</evidence>
<dbReference type="GO" id="GO:0008610">
    <property type="term" value="P:lipid biosynthetic process"/>
    <property type="evidence" value="ECO:0007669"/>
    <property type="project" value="InterPro"/>
</dbReference>
<organism evidence="9 10">
    <name type="scientific">Sphingorhabdus pulchriflava</name>
    <dbReference type="NCBI Taxonomy" id="2292257"/>
    <lineage>
        <taxon>Bacteria</taxon>
        <taxon>Pseudomonadati</taxon>
        <taxon>Pseudomonadota</taxon>
        <taxon>Alphaproteobacteria</taxon>
        <taxon>Sphingomonadales</taxon>
        <taxon>Sphingomonadaceae</taxon>
        <taxon>Sphingorhabdus</taxon>
    </lineage>
</organism>
<keyword evidence="3 7" id="KW-1133">Transmembrane helix</keyword>
<keyword evidence="10" id="KW-1185">Reference proteome</keyword>
<feature type="transmembrane region" description="Helical" evidence="7">
    <location>
        <begin position="75"/>
        <end position="93"/>
    </location>
</feature>
<reference evidence="10" key="1">
    <citation type="submission" date="2018-08" db="EMBL/GenBank/DDBJ databases">
        <authorList>
            <person name="Kim S.-J."/>
            <person name="Jung G.-Y."/>
        </authorList>
    </citation>
    <scope>NUCLEOTIDE SEQUENCE [LARGE SCALE GENOMIC DNA]</scope>
    <source>
        <strain evidence="10">GY_G</strain>
    </source>
</reference>
<feature type="transmembrane region" description="Helical" evidence="7">
    <location>
        <begin position="113"/>
        <end position="134"/>
    </location>
</feature>
<dbReference type="GO" id="GO:0006643">
    <property type="term" value="P:membrane lipid metabolic process"/>
    <property type="evidence" value="ECO:0007669"/>
    <property type="project" value="TreeGrafter"/>
</dbReference>
<dbReference type="GO" id="GO:0005506">
    <property type="term" value="F:iron ion binding"/>
    <property type="evidence" value="ECO:0007669"/>
    <property type="project" value="InterPro"/>
</dbReference>
<keyword evidence="5" id="KW-0443">Lipid metabolism</keyword>
<dbReference type="Pfam" id="PF04116">
    <property type="entry name" value="FA_hydroxylase"/>
    <property type="match status" value="1"/>
</dbReference>
<dbReference type="PANTHER" id="PTHR21624">
    <property type="entry name" value="STEROL DESATURASE-RELATED PROTEIN"/>
    <property type="match status" value="1"/>
</dbReference>
<evidence type="ECO:0000256" key="2">
    <source>
        <dbReference type="ARBA" id="ARBA00022692"/>
    </source>
</evidence>
<sequence>MKEAIYLIDSIPSFAFTWTTFFCAGIILFLLRYRKRIVAFSIQDALKTCIPFDIRRSQSFHTDLKVYLIRKLTDFAFLIPGTYVLFLVSNGLFDTLSALDGTHSSDRTSPALVLGVASVLIVAAEFNAFLWHYFEHKIPFLWELHKVHHSADNLNPLTNHRAHSIVQVGKYAMKGCISGVPTGLFMHYYGFGFIELLAIAAIANKLLTVATLDVLRHSHVPLRFGLLEGVFISPHMHQIHHSSLEAHWDKNFGTNLAIFDWMFGTAYRPYKGEVMVNGIYGYSPEQLQEFHSLRGTYWDPLVRSFECLKRSLRPASETTVCFDAKIEHAEK</sequence>
<evidence type="ECO:0000256" key="7">
    <source>
        <dbReference type="SAM" id="Phobius"/>
    </source>
</evidence>
<dbReference type="InterPro" id="IPR006694">
    <property type="entry name" value="Fatty_acid_hydroxylase"/>
</dbReference>
<dbReference type="AlphaFoldDB" id="A0A371BI44"/>
<dbReference type="PANTHER" id="PTHR21624:SF1">
    <property type="entry name" value="ALKYLGLYCEROL MONOOXYGENASE"/>
    <property type="match status" value="1"/>
</dbReference>
<dbReference type="Proteomes" id="UP000263833">
    <property type="component" value="Unassembled WGS sequence"/>
</dbReference>
<keyword evidence="6 7" id="KW-0472">Membrane</keyword>
<dbReference type="OrthoDB" id="9770329at2"/>
<feature type="domain" description="Fatty acid hydroxylase" evidence="8">
    <location>
        <begin position="119"/>
        <end position="265"/>
    </location>
</feature>
<keyword evidence="4" id="KW-0560">Oxidoreductase</keyword>
<dbReference type="GO" id="GO:0050479">
    <property type="term" value="F:glyceryl-ether monooxygenase activity"/>
    <property type="evidence" value="ECO:0007669"/>
    <property type="project" value="TreeGrafter"/>
</dbReference>
<name>A0A371BI44_9SPHN</name>
<proteinExistence type="predicted"/>
<evidence type="ECO:0000256" key="4">
    <source>
        <dbReference type="ARBA" id="ARBA00023002"/>
    </source>
</evidence>